<keyword evidence="2" id="KW-1185">Reference proteome</keyword>
<evidence type="ECO:0000313" key="1">
    <source>
        <dbReference type="EMBL" id="RKW71767.1"/>
    </source>
</evidence>
<gene>
    <name evidence="1" type="ORF">DWQ67_02765</name>
</gene>
<evidence type="ECO:0000313" key="2">
    <source>
        <dbReference type="Proteomes" id="UP000273119"/>
    </source>
</evidence>
<organism evidence="1 2">
    <name type="scientific">Galactobacter caseinivorans</name>
    <dbReference type="NCBI Taxonomy" id="2676123"/>
    <lineage>
        <taxon>Bacteria</taxon>
        <taxon>Bacillati</taxon>
        <taxon>Actinomycetota</taxon>
        <taxon>Actinomycetes</taxon>
        <taxon>Micrococcales</taxon>
        <taxon>Micrococcaceae</taxon>
        <taxon>Galactobacter</taxon>
    </lineage>
</organism>
<accession>A0A496PML9</accession>
<proteinExistence type="predicted"/>
<dbReference type="RefSeq" id="WP_121484030.1">
    <property type="nucleotide sequence ID" value="NZ_QQXL01000001.1"/>
</dbReference>
<dbReference type="EMBL" id="QQXL01000001">
    <property type="protein sequence ID" value="RKW71767.1"/>
    <property type="molecule type" value="Genomic_DNA"/>
</dbReference>
<name>A0A496PML9_9MICC</name>
<protein>
    <submittedName>
        <fullName evidence="1">Uncharacterized protein</fullName>
    </submittedName>
</protein>
<dbReference type="AlphaFoldDB" id="A0A496PML9"/>
<sequence length="60" mass="7120">MTDRISVRRIWHPGHGGPKRESFNRPWVVWIPDGTWLGWHESFPTHAQAITYAQKIARQR</sequence>
<comment type="caution">
    <text evidence="1">The sequence shown here is derived from an EMBL/GenBank/DDBJ whole genome shotgun (WGS) entry which is preliminary data.</text>
</comment>
<dbReference type="Proteomes" id="UP000273119">
    <property type="component" value="Unassembled WGS sequence"/>
</dbReference>
<reference evidence="1 2" key="1">
    <citation type="submission" date="2018-07" db="EMBL/GenBank/DDBJ databases">
        <title>Arthrobacter sp. nov., isolated from raw cow's milk with high bacterial count.</title>
        <authorList>
            <person name="Hahne J."/>
            <person name="Isele D."/>
            <person name="Lipski A."/>
        </authorList>
    </citation>
    <scope>NUCLEOTIDE SEQUENCE [LARGE SCALE GENOMIC DNA]</scope>
    <source>
        <strain evidence="1 2">JZ R-183</strain>
    </source>
</reference>